<feature type="domain" description="Reverse transcriptase Ty1/copia-type" evidence="1">
    <location>
        <begin position="153"/>
        <end position="233"/>
    </location>
</feature>
<dbReference type="Pfam" id="PF07727">
    <property type="entry name" value="RVT_2"/>
    <property type="match status" value="1"/>
</dbReference>
<organism evidence="2">
    <name type="scientific">Tanacetum cinerariifolium</name>
    <name type="common">Dalmatian daisy</name>
    <name type="synonym">Chrysanthemum cinerariifolium</name>
    <dbReference type="NCBI Taxonomy" id="118510"/>
    <lineage>
        <taxon>Eukaryota</taxon>
        <taxon>Viridiplantae</taxon>
        <taxon>Streptophyta</taxon>
        <taxon>Embryophyta</taxon>
        <taxon>Tracheophyta</taxon>
        <taxon>Spermatophyta</taxon>
        <taxon>Magnoliopsida</taxon>
        <taxon>eudicotyledons</taxon>
        <taxon>Gunneridae</taxon>
        <taxon>Pentapetalae</taxon>
        <taxon>asterids</taxon>
        <taxon>campanulids</taxon>
        <taxon>Asterales</taxon>
        <taxon>Asteraceae</taxon>
        <taxon>Asteroideae</taxon>
        <taxon>Anthemideae</taxon>
        <taxon>Anthemidinae</taxon>
        <taxon>Tanacetum</taxon>
    </lineage>
</organism>
<accession>A0A699I6V1</accession>
<name>A0A699I6V1_TANCI</name>
<dbReference type="InterPro" id="IPR013103">
    <property type="entry name" value="RVT_2"/>
</dbReference>
<dbReference type="AlphaFoldDB" id="A0A699I6V1"/>
<sequence length="233" mass="26230">MVLDHVSSEPAPQCQTTTLEHVSLSPDPQSHENVPLAAEIVTSSLNELDILFSLMFDEYFNRATSVVSKFAAVYTADASDKRHQSNTNPSTSTTIDADKTQLDIQTTPKLLTQAPLVTATENIDQAENVMVDKDEFINIFSTPVHEVGIHPLDIPLCKNVINMKWLWKNKRDEENTIIRNKTHLVAKGYSQKEGIDFEESFALVAWLEAARLFIAYATHKSFLVYQMDVKTVF</sequence>
<proteinExistence type="predicted"/>
<reference evidence="2" key="1">
    <citation type="journal article" date="2019" name="Sci. Rep.">
        <title>Draft genome of Tanacetum cinerariifolium, the natural source of mosquito coil.</title>
        <authorList>
            <person name="Yamashiro T."/>
            <person name="Shiraishi A."/>
            <person name="Satake H."/>
            <person name="Nakayama K."/>
        </authorList>
    </citation>
    <scope>NUCLEOTIDE SEQUENCE</scope>
</reference>
<evidence type="ECO:0000313" key="2">
    <source>
        <dbReference type="EMBL" id="GEZ28193.1"/>
    </source>
</evidence>
<comment type="caution">
    <text evidence="2">The sequence shown here is derived from an EMBL/GenBank/DDBJ whole genome shotgun (WGS) entry which is preliminary data.</text>
</comment>
<dbReference type="EMBL" id="BKCJ010260660">
    <property type="protein sequence ID" value="GEZ28193.1"/>
    <property type="molecule type" value="Genomic_DNA"/>
</dbReference>
<protein>
    <submittedName>
        <fullName evidence="2">Retrovirus-related Pol polyprotein from transposon TNT 1-94</fullName>
    </submittedName>
</protein>
<evidence type="ECO:0000259" key="1">
    <source>
        <dbReference type="Pfam" id="PF07727"/>
    </source>
</evidence>
<gene>
    <name evidence="2" type="ORF">Tci_500166</name>
</gene>